<proteinExistence type="predicted"/>
<dbReference type="AlphaFoldDB" id="A0A168BAV7"/>
<name>A0A168BAV7_9EURO</name>
<organism evidence="2 3">
    <name type="scientific">Ascosphaera apis ARSEF 7405</name>
    <dbReference type="NCBI Taxonomy" id="392613"/>
    <lineage>
        <taxon>Eukaryota</taxon>
        <taxon>Fungi</taxon>
        <taxon>Dikarya</taxon>
        <taxon>Ascomycota</taxon>
        <taxon>Pezizomycotina</taxon>
        <taxon>Eurotiomycetes</taxon>
        <taxon>Eurotiomycetidae</taxon>
        <taxon>Onygenales</taxon>
        <taxon>Ascosphaeraceae</taxon>
        <taxon>Ascosphaera</taxon>
    </lineage>
</organism>
<comment type="caution">
    <text evidence="2">The sequence shown here is derived from an EMBL/GenBank/DDBJ whole genome shotgun (WGS) entry which is preliminary data.</text>
</comment>
<accession>A0A168BAV7</accession>
<reference evidence="2 3" key="1">
    <citation type="journal article" date="2016" name="Genome Biol. Evol.">
        <title>Divergent and convergent evolution of fungal pathogenicity.</title>
        <authorList>
            <person name="Shang Y."/>
            <person name="Xiao G."/>
            <person name="Zheng P."/>
            <person name="Cen K."/>
            <person name="Zhan S."/>
            <person name="Wang C."/>
        </authorList>
    </citation>
    <scope>NUCLEOTIDE SEQUENCE [LARGE SCALE GENOMIC DNA]</scope>
    <source>
        <strain evidence="2 3">ARSEF 7405</strain>
    </source>
</reference>
<keyword evidence="3" id="KW-1185">Reference proteome</keyword>
<sequence length="214" mass="24104">MYAYITNTAFRAIRRWNPFRGEDHGRQDQEQRSSRRKSEKQSSSWPLTGGASVTESIWDFAKGYMYDSKIFPICVILLALLLVNSIKLRKSNASFEEMLSIMPSSTPGQNHSDDDGEKDQDQSGEASHRPPLSPTTTGGSTAAACVDIKLAEALFNRQVQILGLRPVEEPSHRSLFIALYSNHVNRCIVLNRLNQRRTQDQDKGTQISMKHHLG</sequence>
<dbReference type="OrthoDB" id="10489375at2759"/>
<feature type="region of interest" description="Disordered" evidence="1">
    <location>
        <begin position="101"/>
        <end position="140"/>
    </location>
</feature>
<evidence type="ECO:0000313" key="3">
    <source>
        <dbReference type="Proteomes" id="UP000242877"/>
    </source>
</evidence>
<feature type="region of interest" description="Disordered" evidence="1">
    <location>
        <begin position="20"/>
        <end position="49"/>
    </location>
</feature>
<evidence type="ECO:0000313" key="2">
    <source>
        <dbReference type="EMBL" id="KZZ95047.1"/>
    </source>
</evidence>
<dbReference type="EMBL" id="AZGZ01000005">
    <property type="protein sequence ID" value="KZZ95047.1"/>
    <property type="molecule type" value="Genomic_DNA"/>
</dbReference>
<evidence type="ECO:0000256" key="1">
    <source>
        <dbReference type="SAM" id="MobiDB-lite"/>
    </source>
</evidence>
<dbReference type="VEuPathDB" id="FungiDB:AAP_01535"/>
<feature type="compositionally biased region" description="Basic and acidic residues" evidence="1">
    <location>
        <begin position="20"/>
        <end position="33"/>
    </location>
</feature>
<gene>
    <name evidence="2" type="ORF">AAP_01535</name>
</gene>
<dbReference type="Proteomes" id="UP000242877">
    <property type="component" value="Unassembled WGS sequence"/>
</dbReference>
<protein>
    <submittedName>
        <fullName evidence="2">Uncharacterized protein</fullName>
    </submittedName>
</protein>